<dbReference type="KEGG" id="bnm:BALAC2494_02011"/>
<dbReference type="Proteomes" id="UP000008394">
    <property type="component" value="Chromosome"/>
</dbReference>
<sequence length="32" mass="3812">MSYFTYIKNQPFAAITFTNELTNGFFLHLIRI</sequence>
<organism evidence="1 2">
    <name type="scientific">Bifidobacterium animalis subsp. lactis CNCM I-2494</name>
    <dbReference type="NCBI Taxonomy" id="1042403"/>
    <lineage>
        <taxon>Bacteria</taxon>
        <taxon>Bacillati</taxon>
        <taxon>Actinomycetota</taxon>
        <taxon>Actinomycetes</taxon>
        <taxon>Bifidobacteriales</taxon>
        <taxon>Bifidobacteriaceae</taxon>
        <taxon>Bifidobacterium</taxon>
    </lineage>
</organism>
<gene>
    <name evidence="1" type="ORF">BALAC2494_02011</name>
</gene>
<protein>
    <submittedName>
        <fullName evidence="1">Uncharacterized protein</fullName>
    </submittedName>
</protein>
<reference evidence="1 2" key="1">
    <citation type="journal article" date="2011" name="J. Bacteriol.">
        <title>Genome Sequence of the Probiotic Strain Bifidobacterium animalis subsp. lactis CNCM I-2494.</title>
        <authorList>
            <person name="Chervaux C."/>
            <person name="Grimaldi C."/>
            <person name="Bolotin A."/>
            <person name="Quinquis B."/>
            <person name="Legrain-Raspaud S."/>
            <person name="van Hylckama Vlieg J.E."/>
            <person name="Denariaz G."/>
            <person name="Smokvina T."/>
        </authorList>
    </citation>
    <scope>NUCLEOTIDE SEQUENCE [LARGE SCALE GENOMIC DNA]</scope>
    <source>
        <strain evidence="1 2">CNCM I-2494</strain>
    </source>
</reference>
<accession>A0A806FUE7</accession>
<evidence type="ECO:0000313" key="2">
    <source>
        <dbReference type="Proteomes" id="UP000008394"/>
    </source>
</evidence>
<dbReference type="AlphaFoldDB" id="A0A806FUE7"/>
<name>A0A806FUE7_BIFAN</name>
<proteinExistence type="predicted"/>
<dbReference type="EMBL" id="CP002915">
    <property type="protein sequence ID" value="AEK29952.1"/>
    <property type="molecule type" value="Genomic_DNA"/>
</dbReference>
<evidence type="ECO:0000313" key="1">
    <source>
        <dbReference type="EMBL" id="AEK29952.1"/>
    </source>
</evidence>